<protein>
    <submittedName>
        <fullName evidence="2">Uncharacterized protein</fullName>
    </submittedName>
</protein>
<keyword evidence="1" id="KW-1133">Transmembrane helix</keyword>
<reference evidence="2 3" key="1">
    <citation type="journal article" date="2007" name="PLoS Genet.">
        <title>Patterns and implications of gene gain and loss in the evolution of Prochlorococcus.</title>
        <authorList>
            <person name="Kettler G.C."/>
            <person name="Martiny A.C."/>
            <person name="Huang K."/>
            <person name="Zucker J."/>
            <person name="Coleman M.L."/>
            <person name="Rodrigue S."/>
            <person name="Chen F."/>
            <person name="Lapidus A."/>
            <person name="Ferriera S."/>
            <person name="Johnson J."/>
            <person name="Steglich C."/>
            <person name="Church G.M."/>
            <person name="Richardson P."/>
            <person name="Chisholm S.W."/>
        </authorList>
    </citation>
    <scope>NUCLEOTIDE SEQUENCE [LARGE SCALE GENOMIC DNA]</scope>
    <source>
        <strain evidence="2 3">MIT 9515</strain>
    </source>
</reference>
<dbReference type="Proteomes" id="UP000001589">
    <property type="component" value="Chromosome"/>
</dbReference>
<sequence>MYLFFFDSDLTTEFFFISIFSGALLSFFIFLIFWLTNQNAMFKKQ</sequence>
<dbReference type="EMBL" id="CP000552">
    <property type="protein sequence ID" value="ABM72799.1"/>
    <property type="molecule type" value="Genomic_DNA"/>
</dbReference>
<name>A2BYD8_PROM5</name>
<keyword evidence="1" id="KW-0472">Membrane</keyword>
<dbReference type="HOGENOM" id="CLU_3203918_0_0_3"/>
<keyword evidence="1" id="KW-0812">Transmembrane</keyword>
<feature type="transmembrane region" description="Helical" evidence="1">
    <location>
        <begin position="14"/>
        <end position="35"/>
    </location>
</feature>
<evidence type="ECO:0000256" key="1">
    <source>
        <dbReference type="SAM" id="Phobius"/>
    </source>
</evidence>
<proteinExistence type="predicted"/>
<gene>
    <name evidence="2" type="ordered locus">P9515_15921</name>
</gene>
<organism evidence="2 3">
    <name type="scientific">Prochlorococcus marinus (strain MIT 9515)</name>
    <dbReference type="NCBI Taxonomy" id="167542"/>
    <lineage>
        <taxon>Bacteria</taxon>
        <taxon>Bacillati</taxon>
        <taxon>Cyanobacteriota</taxon>
        <taxon>Cyanophyceae</taxon>
        <taxon>Synechococcales</taxon>
        <taxon>Prochlorococcaceae</taxon>
        <taxon>Prochlorococcus</taxon>
    </lineage>
</organism>
<evidence type="ECO:0000313" key="2">
    <source>
        <dbReference type="EMBL" id="ABM72799.1"/>
    </source>
</evidence>
<dbReference type="AlphaFoldDB" id="A2BYD8"/>
<dbReference type="KEGG" id="pmc:P9515_15921"/>
<accession>A2BYD8</accession>
<evidence type="ECO:0000313" key="3">
    <source>
        <dbReference type="Proteomes" id="UP000001589"/>
    </source>
</evidence>